<evidence type="ECO:0000313" key="12">
    <source>
        <dbReference type="Proteomes" id="UP001295423"/>
    </source>
</evidence>
<gene>
    <name evidence="11" type="ORF">CYCCA115_LOCUS21024</name>
</gene>
<dbReference type="GO" id="GO:0097354">
    <property type="term" value="P:prenylation"/>
    <property type="evidence" value="ECO:0007669"/>
    <property type="project" value="UniProtKB-UniRule"/>
</dbReference>
<dbReference type="GO" id="GO:0008270">
    <property type="term" value="F:zinc ion binding"/>
    <property type="evidence" value="ECO:0007669"/>
    <property type="project" value="UniProtKB-UniRule"/>
</dbReference>
<evidence type="ECO:0000256" key="6">
    <source>
        <dbReference type="ARBA" id="ARBA00022723"/>
    </source>
</evidence>
<dbReference type="SUPFAM" id="SSF48239">
    <property type="entry name" value="Terpenoid cyclases/Protein prenyltransferases"/>
    <property type="match status" value="1"/>
</dbReference>
<evidence type="ECO:0000256" key="2">
    <source>
        <dbReference type="ARBA" id="ARBA00012702"/>
    </source>
</evidence>
<keyword evidence="12" id="KW-1185">Reference proteome</keyword>
<accession>A0AAD2G715</accession>
<dbReference type="InterPro" id="IPR045089">
    <property type="entry name" value="PGGT1B-like"/>
</dbReference>
<comment type="similarity">
    <text evidence="1 9">Belongs to the protein prenyltransferase subunit beta family.</text>
</comment>
<name>A0AAD2G715_9STRA</name>
<evidence type="ECO:0000256" key="8">
    <source>
        <dbReference type="ARBA" id="ARBA00022833"/>
    </source>
</evidence>
<proteinExistence type="inferred from homology"/>
<keyword evidence="5 9" id="KW-0808">Transferase</keyword>
<keyword evidence="8 9" id="KW-0862">Zinc</keyword>
<dbReference type="GO" id="GO:0005965">
    <property type="term" value="C:protein farnesyltransferase complex"/>
    <property type="evidence" value="ECO:0007669"/>
    <property type="project" value="UniProtKB-UniRule"/>
</dbReference>
<dbReference type="InterPro" id="IPR008930">
    <property type="entry name" value="Terpenoid_cyclase/PrenylTrfase"/>
</dbReference>
<feature type="domain" description="Prenyltransferase alpha-alpha toroid" evidence="10">
    <location>
        <begin position="60"/>
        <end position="439"/>
    </location>
</feature>
<evidence type="ECO:0000256" key="9">
    <source>
        <dbReference type="RuleBase" id="RU365056"/>
    </source>
</evidence>
<dbReference type="EMBL" id="CAKOGP040002202">
    <property type="protein sequence ID" value="CAJ1965253.1"/>
    <property type="molecule type" value="Genomic_DNA"/>
</dbReference>
<comment type="subunit">
    <text evidence="9">Heterodimer of an alpha and a beta subunit.</text>
</comment>
<keyword evidence="4 9" id="KW-0637">Prenyltransferase</keyword>
<comment type="function">
    <text evidence="9">Catalyzes the transfer of a farnesyl moiety from farnesyl diphosphate to a cysteine at the fourth position from the C-terminus of several proteins. The beta subunit is responsible for peptide-binding.</text>
</comment>
<dbReference type="InterPro" id="IPR026872">
    <property type="entry name" value="FTB"/>
</dbReference>
<evidence type="ECO:0000313" key="11">
    <source>
        <dbReference type="EMBL" id="CAJ1965253.1"/>
    </source>
</evidence>
<dbReference type="Gene3D" id="1.50.10.20">
    <property type="match status" value="1"/>
</dbReference>
<comment type="catalytic activity">
    <reaction evidence="9">
        <text>L-cysteinyl-[protein] + (2E,6E)-farnesyl diphosphate = S-(2E,6E)-farnesyl-L-cysteinyl-[protein] + diphosphate</text>
        <dbReference type="Rhea" id="RHEA:13345"/>
        <dbReference type="Rhea" id="RHEA-COMP:10131"/>
        <dbReference type="Rhea" id="RHEA-COMP:11535"/>
        <dbReference type="ChEBI" id="CHEBI:29950"/>
        <dbReference type="ChEBI" id="CHEBI:33019"/>
        <dbReference type="ChEBI" id="CHEBI:86019"/>
        <dbReference type="ChEBI" id="CHEBI:175763"/>
    </reaction>
</comment>
<comment type="cofactor">
    <cofactor evidence="9">
        <name>Zn(2+)</name>
        <dbReference type="ChEBI" id="CHEBI:29105"/>
    </cofactor>
    <text evidence="9">Binds 1 zinc ion per subunit.</text>
</comment>
<evidence type="ECO:0000256" key="3">
    <source>
        <dbReference type="ARBA" id="ARBA00015798"/>
    </source>
</evidence>
<dbReference type="InterPro" id="IPR001330">
    <property type="entry name" value="Prenyltrans"/>
</dbReference>
<dbReference type="Pfam" id="PF00432">
    <property type="entry name" value="Prenyltrans"/>
    <property type="match status" value="1"/>
</dbReference>
<dbReference type="GO" id="GO:0004660">
    <property type="term" value="F:protein farnesyltransferase activity"/>
    <property type="evidence" value="ECO:0007669"/>
    <property type="project" value="UniProtKB-UniRule"/>
</dbReference>
<protein>
    <recommendedName>
        <fullName evidence="3 9">Protein farnesyltransferase subunit beta</fullName>
        <shortName evidence="9">FTase-beta</shortName>
        <ecNumber evidence="2 9">2.5.1.58</ecNumber>
    </recommendedName>
</protein>
<dbReference type="Proteomes" id="UP001295423">
    <property type="component" value="Unassembled WGS sequence"/>
</dbReference>
<reference evidence="11" key="1">
    <citation type="submission" date="2023-08" db="EMBL/GenBank/DDBJ databases">
        <authorList>
            <person name="Audoor S."/>
            <person name="Bilcke G."/>
        </authorList>
    </citation>
    <scope>NUCLEOTIDE SEQUENCE</scope>
</reference>
<dbReference type="AlphaFoldDB" id="A0AAD2G715"/>
<evidence type="ECO:0000256" key="5">
    <source>
        <dbReference type="ARBA" id="ARBA00022679"/>
    </source>
</evidence>
<evidence type="ECO:0000256" key="7">
    <source>
        <dbReference type="ARBA" id="ARBA00022737"/>
    </source>
</evidence>
<dbReference type="CDD" id="cd02893">
    <property type="entry name" value="FTase"/>
    <property type="match status" value="1"/>
</dbReference>
<comment type="caution">
    <text evidence="11">The sequence shown here is derived from an EMBL/GenBank/DDBJ whole genome shotgun (WGS) entry which is preliminary data.</text>
</comment>
<keyword evidence="6 9" id="KW-0479">Metal-binding</keyword>
<evidence type="ECO:0000259" key="10">
    <source>
        <dbReference type="Pfam" id="PF00432"/>
    </source>
</evidence>
<dbReference type="EC" id="2.5.1.58" evidence="2 9"/>
<keyword evidence="7" id="KW-0677">Repeat</keyword>
<evidence type="ECO:0000256" key="4">
    <source>
        <dbReference type="ARBA" id="ARBA00022602"/>
    </source>
</evidence>
<evidence type="ECO:0000256" key="1">
    <source>
        <dbReference type="ARBA" id="ARBA00010497"/>
    </source>
</evidence>
<dbReference type="PANTHER" id="PTHR11774:SF6">
    <property type="entry name" value="PROTEIN FARNESYLTRANSFERASE SUBUNIT BETA"/>
    <property type="match status" value="1"/>
</dbReference>
<sequence length="452" mass="50593">MKSSSPPIAPLRDTESSVLQVETEAEVSPYFVDLEKLRKADLDNLRQTGLLGSDGTGVQLLRDKHIEYLSQVWQQPLKPGFVTLDSSRPWILYWCLHGCDLLDGLSTIDDETRCRMVSTLEQCWTPMSIQDPPVTKEEDPQYYVGIDNSTDFVLGGFGGGPMQMAHAATTYASILSLCILATDSTGAEESSSRAKQLLANIRIPLYRWMLSLQTNEGGYRMHHDGEVDVRASYTVLCCADLCQLNTEHLRHEKVAQYIQNCQSFEGGVSAEANCEAHGGYVFCGVAALFLLRRLDLLDIPALTSWLARRQMSYEGGFSGRANKLVDGCYSFWQGGANAIASSFYAPGDQINDPWLERQGDEALGFSLLFDAPMLERYILLCAQDIRGGLRDKPSKPRDFYHSCYNLSGLSVAQHCDFAEEAYGDLEQTRVARTHPCYNIRIDRVRDMLQLTW</sequence>
<dbReference type="PANTHER" id="PTHR11774">
    <property type="entry name" value="GERANYLGERANYL TRANSFERASE TYPE BETA SUBUNIT"/>
    <property type="match status" value="1"/>
</dbReference>
<organism evidence="11 12">
    <name type="scientific">Cylindrotheca closterium</name>
    <dbReference type="NCBI Taxonomy" id="2856"/>
    <lineage>
        <taxon>Eukaryota</taxon>
        <taxon>Sar</taxon>
        <taxon>Stramenopiles</taxon>
        <taxon>Ochrophyta</taxon>
        <taxon>Bacillariophyta</taxon>
        <taxon>Bacillariophyceae</taxon>
        <taxon>Bacillariophycidae</taxon>
        <taxon>Bacillariales</taxon>
        <taxon>Bacillariaceae</taxon>
        <taxon>Cylindrotheca</taxon>
    </lineage>
</organism>